<keyword evidence="4 7" id="KW-1133">Transmembrane helix</keyword>
<reference evidence="8 9" key="1">
    <citation type="journal article" date="2020" name="Microbiol. Resour. Announc.">
        <title>Draft Genome Sequence of a Cladosporium Species Isolated from the Mesophotic Ascidian Didemnum maculosum.</title>
        <authorList>
            <person name="Gioti A."/>
            <person name="Siaperas R."/>
            <person name="Nikolaivits E."/>
            <person name="Le Goff G."/>
            <person name="Ouazzani J."/>
            <person name="Kotoulas G."/>
            <person name="Topakas E."/>
        </authorList>
    </citation>
    <scope>NUCLEOTIDE SEQUENCE [LARGE SCALE GENOMIC DNA]</scope>
    <source>
        <strain evidence="8 9">TM138-S3</strain>
    </source>
</reference>
<dbReference type="PANTHER" id="PTHR13317:SF4">
    <property type="entry name" value="TRANSMEMBRANE ANTERIOR POSTERIOR TRANSFORMATION PROTEIN 1 HOMOLOG"/>
    <property type="match status" value="1"/>
</dbReference>
<feature type="region of interest" description="Disordered" evidence="6">
    <location>
        <begin position="1"/>
        <end position="170"/>
    </location>
</feature>
<dbReference type="AlphaFoldDB" id="A0AB34KGH0"/>
<evidence type="ECO:0000256" key="5">
    <source>
        <dbReference type="ARBA" id="ARBA00023136"/>
    </source>
</evidence>
<evidence type="ECO:0008006" key="10">
    <source>
        <dbReference type="Google" id="ProtNLM"/>
    </source>
</evidence>
<evidence type="ECO:0000256" key="1">
    <source>
        <dbReference type="ARBA" id="ARBA00004141"/>
    </source>
</evidence>
<protein>
    <recommendedName>
        <fullName evidence="10">DUF747-domain-containing protein</fullName>
    </recommendedName>
</protein>
<sequence>MSSPHVTNGDANGHANGFPPATSNGQLETPALTPIGEHGDEGPAPFPSYEEVIEDGDATGKINGRVNGNGHFERPPASTGGRSRGEGDHEGSRKSSTPASPRTMNGETPKMLKLSPKQIQELTSSPGSIPMRPADSHDSDIPPLPNGLNAQNQLDTVEEHPREGRKGGLNGLAIFSSDEAAPGNTMSFRSVNATPGAVVNPRPGKAMRSTSTPVISRKSSSSRPPKPAPLQLDNAHRDTSSATLKPSRTPDMSQPSPMPPMIPIPPLSLPTYLQLELSSDRPSPLYIHRSATNDFPYESSKVKFERLLNFLRLPPQLEQVLIFGALACLDSWLFTFTILPLRFLKAIGILIQWWTRNAVKEVRDLGAFVYDGIGRMWQRRRRGSSSESRRPSGAEQPSSRRPSEASEALDNPSKPMLKLDTASIAAKERSKKRTGFRHRRTKSTPSALMPNHKADLLQGALILISSTMLMWFDASRMYHSIRGQAAIKLYVIYNVLEVFDRLFSALGQDVLECLFSKETLERKPDGRSKVIRPLWMFILALAYNLIHATTLFYQVVTLNVAVNSYSNALLTLLMSNQFVEIKGTVFKKFEKENLFQLTCADVVERFQLWLMLMIIALRNIVEVGGLTISLGSSPLSGTATSGLGANATGIPLKTSIIPKAFTLMPRWTGEVLGPFLIVLGSEMIVDWLKHAYINKFNNVKPAIYGRFLDVLAKDYYSHAFADQNLTKRLGLPVIPLSCLFIRASMQTYHMFLATHVPMPVPAAATAVALDNETASTSPATIKALQHVDHIFRRALGRSTFGAGMESGSSFTWSMDDFIALATMVIFFLVLFLILLAFKLVLGMILLSFSRSRYEGMKEREMQSTDAKGKRVGGWGVVEVSEEKRRWIYDDDPDALRELREKEARAKAKAEKAGGESDGLDGVGRYMMAAKRIW</sequence>
<keyword evidence="5 7" id="KW-0472">Membrane</keyword>
<accession>A0AB34KGH0</accession>
<evidence type="ECO:0000256" key="7">
    <source>
        <dbReference type="SAM" id="Phobius"/>
    </source>
</evidence>
<evidence type="ECO:0000256" key="2">
    <source>
        <dbReference type="ARBA" id="ARBA00008803"/>
    </source>
</evidence>
<comment type="subcellular location">
    <subcellularLocation>
        <location evidence="1">Membrane</location>
        <topology evidence="1">Multi-pass membrane protein</topology>
    </subcellularLocation>
</comment>
<evidence type="ECO:0000256" key="4">
    <source>
        <dbReference type="ARBA" id="ARBA00022989"/>
    </source>
</evidence>
<evidence type="ECO:0000313" key="8">
    <source>
        <dbReference type="EMBL" id="KAL1584214.1"/>
    </source>
</evidence>
<comment type="caution">
    <text evidence="8">The sequence shown here is derived from an EMBL/GenBank/DDBJ whole genome shotgun (WGS) entry which is preliminary data.</text>
</comment>
<feature type="region of interest" description="Disordered" evidence="6">
    <location>
        <begin position="380"/>
        <end position="449"/>
    </location>
</feature>
<name>A0AB34KGH0_9PEZI</name>
<feature type="compositionally biased region" description="Basic and acidic residues" evidence="6">
    <location>
        <begin position="157"/>
        <end position="166"/>
    </location>
</feature>
<dbReference type="InterPro" id="IPR008010">
    <property type="entry name" value="Tatp1"/>
</dbReference>
<gene>
    <name evidence="8" type="ORF">WHR41_07219</name>
</gene>
<feature type="compositionally biased region" description="Basic and acidic residues" evidence="6">
    <location>
        <begin position="83"/>
        <end position="93"/>
    </location>
</feature>
<proteinExistence type="inferred from homology"/>
<comment type="similarity">
    <text evidence="2">Belongs to the TAPT1 family.</text>
</comment>
<feature type="compositionally biased region" description="Polar residues" evidence="6">
    <location>
        <begin position="240"/>
        <end position="254"/>
    </location>
</feature>
<dbReference type="Proteomes" id="UP000803884">
    <property type="component" value="Unassembled WGS sequence"/>
</dbReference>
<feature type="compositionally biased region" description="Polar residues" evidence="6">
    <location>
        <begin position="1"/>
        <end position="10"/>
    </location>
</feature>
<organism evidence="8 9">
    <name type="scientific">Cladosporium halotolerans</name>
    <dbReference type="NCBI Taxonomy" id="1052096"/>
    <lineage>
        <taxon>Eukaryota</taxon>
        <taxon>Fungi</taxon>
        <taxon>Dikarya</taxon>
        <taxon>Ascomycota</taxon>
        <taxon>Pezizomycotina</taxon>
        <taxon>Dothideomycetes</taxon>
        <taxon>Dothideomycetidae</taxon>
        <taxon>Cladosporiales</taxon>
        <taxon>Cladosporiaceae</taxon>
        <taxon>Cladosporium</taxon>
    </lineage>
</organism>
<dbReference type="RefSeq" id="XP_069227320.1">
    <property type="nucleotide sequence ID" value="XM_069375824.1"/>
</dbReference>
<dbReference type="EMBL" id="JAAQHG020000028">
    <property type="protein sequence ID" value="KAL1584214.1"/>
    <property type="molecule type" value="Genomic_DNA"/>
</dbReference>
<dbReference type="PANTHER" id="PTHR13317">
    <property type="entry name" value="TRANSMEMBRANE ANTERIOR POSTERIOR TRANSFORMATION PROTEIN 1 HOMOLOG"/>
    <property type="match status" value="1"/>
</dbReference>
<evidence type="ECO:0000256" key="3">
    <source>
        <dbReference type="ARBA" id="ARBA00022692"/>
    </source>
</evidence>
<feature type="compositionally biased region" description="Polar residues" evidence="6">
    <location>
        <begin position="117"/>
        <end position="127"/>
    </location>
</feature>
<feature type="compositionally biased region" description="Low complexity" evidence="6">
    <location>
        <begin position="209"/>
        <end position="223"/>
    </location>
</feature>
<evidence type="ECO:0000313" key="9">
    <source>
        <dbReference type="Proteomes" id="UP000803884"/>
    </source>
</evidence>
<dbReference type="Pfam" id="PF05346">
    <property type="entry name" value="DUF747"/>
    <property type="match status" value="1"/>
</dbReference>
<dbReference type="GO" id="GO:0005789">
    <property type="term" value="C:endoplasmic reticulum membrane"/>
    <property type="evidence" value="ECO:0007669"/>
    <property type="project" value="TreeGrafter"/>
</dbReference>
<keyword evidence="3 7" id="KW-0812">Transmembrane</keyword>
<keyword evidence="9" id="KW-1185">Reference proteome</keyword>
<feature type="compositionally biased region" description="Basic residues" evidence="6">
    <location>
        <begin position="429"/>
        <end position="442"/>
    </location>
</feature>
<evidence type="ECO:0000256" key="6">
    <source>
        <dbReference type="SAM" id="MobiDB-lite"/>
    </source>
</evidence>
<feature type="transmembrane region" description="Helical" evidence="7">
    <location>
        <begin position="817"/>
        <end position="848"/>
    </location>
</feature>
<feature type="region of interest" description="Disordered" evidence="6">
    <location>
        <begin position="185"/>
        <end position="259"/>
    </location>
</feature>
<dbReference type="GeneID" id="96008662"/>
<feature type="compositionally biased region" description="Polar residues" evidence="6">
    <location>
        <begin position="94"/>
        <end position="106"/>
    </location>
</feature>